<dbReference type="RefSeq" id="WP_180157930.1">
    <property type="nucleotide sequence ID" value="NZ_JACCEM010000010.1"/>
</dbReference>
<dbReference type="AlphaFoldDB" id="A0A853FYU9"/>
<dbReference type="Proteomes" id="UP000559809">
    <property type="component" value="Unassembled WGS sequence"/>
</dbReference>
<protein>
    <submittedName>
        <fullName evidence="2">Chromosome partitioning protein ParB</fullName>
    </submittedName>
</protein>
<comment type="caution">
    <text evidence="2">The sequence shown here is derived from an EMBL/GenBank/DDBJ whole genome shotgun (WGS) entry which is preliminary data.</text>
</comment>
<dbReference type="EMBL" id="JACCEM010000010">
    <property type="protein sequence ID" value="NYT51284.1"/>
    <property type="molecule type" value="Genomic_DNA"/>
</dbReference>
<evidence type="ECO:0000256" key="1">
    <source>
        <dbReference type="SAM" id="MobiDB-lite"/>
    </source>
</evidence>
<keyword evidence="3" id="KW-1185">Reference proteome</keyword>
<evidence type="ECO:0000313" key="3">
    <source>
        <dbReference type="Proteomes" id="UP000559809"/>
    </source>
</evidence>
<feature type="region of interest" description="Disordered" evidence="1">
    <location>
        <begin position="1"/>
        <end position="21"/>
    </location>
</feature>
<dbReference type="InterPro" id="IPR010985">
    <property type="entry name" value="Ribbon_hlx_hlx"/>
</dbReference>
<reference evidence="2 3" key="1">
    <citation type="submission" date="2020-07" db="EMBL/GenBank/DDBJ databases">
        <title>Taxonomic revisions and descriptions of new bacterial species based on genomic comparisons in the high-G+C-content subgroup of the family Alcaligenaceae.</title>
        <authorList>
            <person name="Szabo A."/>
            <person name="Felfoldi T."/>
        </authorList>
    </citation>
    <scope>NUCLEOTIDE SEQUENCE [LARGE SCALE GENOMIC DNA]</scope>
    <source>
        <strain evidence="2 3">LMG 24012</strain>
    </source>
</reference>
<accession>A0A853FYU9</accession>
<organism evidence="2 3">
    <name type="scientific">Parapusillimonas granuli</name>
    <dbReference type="NCBI Taxonomy" id="380911"/>
    <lineage>
        <taxon>Bacteria</taxon>
        <taxon>Pseudomonadati</taxon>
        <taxon>Pseudomonadota</taxon>
        <taxon>Betaproteobacteria</taxon>
        <taxon>Burkholderiales</taxon>
        <taxon>Alcaligenaceae</taxon>
        <taxon>Parapusillimonas</taxon>
    </lineage>
</organism>
<dbReference type="SUPFAM" id="SSF47598">
    <property type="entry name" value="Ribbon-helix-helix"/>
    <property type="match status" value="1"/>
</dbReference>
<evidence type="ECO:0000313" key="2">
    <source>
        <dbReference type="EMBL" id="NYT51284.1"/>
    </source>
</evidence>
<feature type="compositionally biased region" description="Basic residues" evidence="1">
    <location>
        <begin position="1"/>
        <end position="10"/>
    </location>
</feature>
<dbReference type="GO" id="GO:0006355">
    <property type="term" value="P:regulation of DNA-templated transcription"/>
    <property type="evidence" value="ECO:0007669"/>
    <property type="project" value="InterPro"/>
</dbReference>
<gene>
    <name evidence="2" type="ORF">H0A72_18380</name>
</gene>
<proteinExistence type="predicted"/>
<sequence length="86" mass="9436">MSTKLTRPKRVGIGARPPANPHAEAWIRQGDAATVQKADLYTARLTLDITPALRARIKVSAFTQGVTVAELLRGMLEREFPPENTP</sequence>
<name>A0A853FYU9_9BURK</name>